<dbReference type="AlphaFoldDB" id="A0AAD7DUR2"/>
<evidence type="ECO:0000256" key="1">
    <source>
        <dbReference type="SAM" id="MobiDB-lite"/>
    </source>
</evidence>
<feature type="compositionally biased region" description="Basic and acidic residues" evidence="1">
    <location>
        <begin position="1"/>
        <end position="11"/>
    </location>
</feature>
<feature type="compositionally biased region" description="Acidic residues" evidence="1">
    <location>
        <begin position="29"/>
        <end position="53"/>
    </location>
</feature>
<feature type="region of interest" description="Disordered" evidence="1">
    <location>
        <begin position="619"/>
        <end position="644"/>
    </location>
</feature>
<feature type="compositionally biased region" description="Basic residues" evidence="1">
    <location>
        <begin position="635"/>
        <end position="644"/>
    </location>
</feature>
<accession>A0AAD7DUR2</accession>
<gene>
    <name evidence="2" type="ORF">B0H16DRAFT_774908</name>
</gene>
<protein>
    <submittedName>
        <fullName evidence="2">Uncharacterized protein</fullName>
    </submittedName>
</protein>
<sequence length="644" mass="72405">MLEDSLSRLEQEVQNDPEFGEFLARSDDDTSDGLDWIDDGIEPSAEDSDTSETDEMALEEALKLLNDPEFSTWSPVIRSRVIMDVWHAMARVKVPKDHGFRRPFGLALRDAILIPNAEDKARIEKYLVSQGSSWNEKLRFNPRWLWRRCRRSVPPPKELHEAVSEVYYAYGPQKDSKTKLPLFNAQAWKDARNVLKAIHLGLLSDPPGVQFFFQIGIDSKHGSLPIYRSARGTNITEGGVHHSLRARMPKSGVSVRHASARVKDYVFIHNLVVGTVNRTGTPYRGHYNVEVLNCLQLRLEQARYLVPKAPILKGWTNGDLYLPGNERIGILPVPERTRFEAGILGHNPIIDGEFTHSYLAKQQGTKFAVITVHSTAEKLKFAELMKKLPAFISSPPNFKQGVNDWNSQADGVTIFYKLAEHLRSYHAKWLRNVNEKNSVSQDLVKLKALERKHRSQNRVLSSVNVPAIMVPVSLPTFTGLQQITEPAGGEAMLPLDETNLIGMPGITEFENPLQFGTNYPDNYQDNIGYLLPINQDQLQPTASSSNLIPWPTGFSTFMVDTPSGSVADHSDIFVQGYQPLKRKRHCMKCGLSDCAGASSKDYCRNPCADCNSLTCPGRNSARPTKDCKEGWKPTQRSKGKQRMI</sequence>
<organism evidence="2 3">
    <name type="scientific">Mycena metata</name>
    <dbReference type="NCBI Taxonomy" id="1033252"/>
    <lineage>
        <taxon>Eukaryota</taxon>
        <taxon>Fungi</taxon>
        <taxon>Dikarya</taxon>
        <taxon>Basidiomycota</taxon>
        <taxon>Agaricomycotina</taxon>
        <taxon>Agaricomycetes</taxon>
        <taxon>Agaricomycetidae</taxon>
        <taxon>Agaricales</taxon>
        <taxon>Marasmiineae</taxon>
        <taxon>Mycenaceae</taxon>
        <taxon>Mycena</taxon>
    </lineage>
</organism>
<proteinExistence type="predicted"/>
<evidence type="ECO:0000313" key="3">
    <source>
        <dbReference type="Proteomes" id="UP001215598"/>
    </source>
</evidence>
<keyword evidence="3" id="KW-1185">Reference proteome</keyword>
<evidence type="ECO:0000313" key="2">
    <source>
        <dbReference type="EMBL" id="KAJ7700208.1"/>
    </source>
</evidence>
<dbReference type="Proteomes" id="UP001215598">
    <property type="component" value="Unassembled WGS sequence"/>
</dbReference>
<reference evidence="2" key="1">
    <citation type="submission" date="2023-03" db="EMBL/GenBank/DDBJ databases">
        <title>Massive genome expansion in bonnet fungi (Mycena s.s.) driven by repeated elements and novel gene families across ecological guilds.</title>
        <authorList>
            <consortium name="Lawrence Berkeley National Laboratory"/>
            <person name="Harder C.B."/>
            <person name="Miyauchi S."/>
            <person name="Viragh M."/>
            <person name="Kuo A."/>
            <person name="Thoen E."/>
            <person name="Andreopoulos B."/>
            <person name="Lu D."/>
            <person name="Skrede I."/>
            <person name="Drula E."/>
            <person name="Henrissat B."/>
            <person name="Morin E."/>
            <person name="Kohler A."/>
            <person name="Barry K."/>
            <person name="LaButti K."/>
            <person name="Morin E."/>
            <person name="Salamov A."/>
            <person name="Lipzen A."/>
            <person name="Mereny Z."/>
            <person name="Hegedus B."/>
            <person name="Baldrian P."/>
            <person name="Stursova M."/>
            <person name="Weitz H."/>
            <person name="Taylor A."/>
            <person name="Grigoriev I.V."/>
            <person name="Nagy L.G."/>
            <person name="Martin F."/>
            <person name="Kauserud H."/>
        </authorList>
    </citation>
    <scope>NUCLEOTIDE SEQUENCE</scope>
    <source>
        <strain evidence="2">CBHHK182m</strain>
    </source>
</reference>
<feature type="region of interest" description="Disordered" evidence="1">
    <location>
        <begin position="1"/>
        <end position="53"/>
    </location>
</feature>
<name>A0AAD7DUR2_9AGAR</name>
<dbReference type="EMBL" id="JARKIB010000558">
    <property type="protein sequence ID" value="KAJ7700208.1"/>
    <property type="molecule type" value="Genomic_DNA"/>
</dbReference>
<comment type="caution">
    <text evidence="2">The sequence shown here is derived from an EMBL/GenBank/DDBJ whole genome shotgun (WGS) entry which is preliminary data.</text>
</comment>